<protein>
    <recommendedName>
        <fullName evidence="1">PARP catalytic domain-containing protein</fullName>
    </recommendedName>
</protein>
<dbReference type="GO" id="GO:0003950">
    <property type="term" value="F:NAD+ poly-ADP-ribosyltransferase activity"/>
    <property type="evidence" value="ECO:0007669"/>
    <property type="project" value="InterPro"/>
</dbReference>
<dbReference type="SUPFAM" id="SSF52833">
    <property type="entry name" value="Thioredoxin-like"/>
    <property type="match status" value="1"/>
</dbReference>
<proteinExistence type="predicted"/>
<evidence type="ECO:0000313" key="3">
    <source>
        <dbReference type="Proteomes" id="UP000663881"/>
    </source>
</evidence>
<dbReference type="AlphaFoldDB" id="A0A819Y0A7"/>
<dbReference type="GO" id="GO:0043130">
    <property type="term" value="F:ubiquitin binding"/>
    <property type="evidence" value="ECO:0007669"/>
    <property type="project" value="TreeGrafter"/>
</dbReference>
<dbReference type="Pfam" id="PF21021">
    <property type="entry name" value="FAF1"/>
    <property type="match status" value="1"/>
</dbReference>
<dbReference type="SMART" id="SM00594">
    <property type="entry name" value="UAS"/>
    <property type="match status" value="1"/>
</dbReference>
<feature type="domain" description="PARP catalytic" evidence="1">
    <location>
        <begin position="182"/>
        <end position="283"/>
    </location>
</feature>
<dbReference type="GO" id="GO:0005634">
    <property type="term" value="C:nucleus"/>
    <property type="evidence" value="ECO:0007669"/>
    <property type="project" value="TreeGrafter"/>
</dbReference>
<dbReference type="Proteomes" id="UP000663881">
    <property type="component" value="Unassembled WGS sequence"/>
</dbReference>
<dbReference type="Gene3D" id="3.90.228.10">
    <property type="match status" value="1"/>
</dbReference>
<name>A0A819Y0A7_9BILA</name>
<gene>
    <name evidence="2" type="ORF">OKA104_LOCUS37855</name>
</gene>
<dbReference type="EMBL" id="CAJOAY010006524">
    <property type="protein sequence ID" value="CAF4142993.1"/>
    <property type="molecule type" value="Genomic_DNA"/>
</dbReference>
<dbReference type="InterPro" id="IPR050730">
    <property type="entry name" value="UBX_domain-protein"/>
</dbReference>
<dbReference type="InterPro" id="IPR012317">
    <property type="entry name" value="Poly(ADP-ribose)pol_cat_dom"/>
</dbReference>
<evidence type="ECO:0000259" key="1">
    <source>
        <dbReference type="PROSITE" id="PS51059"/>
    </source>
</evidence>
<dbReference type="PANTHER" id="PTHR23322">
    <property type="entry name" value="FAS-ASSOCIATED PROTEIN"/>
    <property type="match status" value="1"/>
</dbReference>
<dbReference type="Gene3D" id="3.40.30.10">
    <property type="entry name" value="Glutaredoxin"/>
    <property type="match status" value="1"/>
</dbReference>
<dbReference type="InterPro" id="IPR006577">
    <property type="entry name" value="UAS"/>
</dbReference>
<reference evidence="2" key="1">
    <citation type="submission" date="2021-02" db="EMBL/GenBank/DDBJ databases">
        <authorList>
            <person name="Nowell W R."/>
        </authorList>
    </citation>
    <scope>NUCLEOTIDE SEQUENCE</scope>
</reference>
<dbReference type="PROSITE" id="PS51059">
    <property type="entry name" value="PARP_CATALYTIC"/>
    <property type="match status" value="1"/>
</dbReference>
<dbReference type="GO" id="GO:0036503">
    <property type="term" value="P:ERAD pathway"/>
    <property type="evidence" value="ECO:0007669"/>
    <property type="project" value="TreeGrafter"/>
</dbReference>
<evidence type="ECO:0000313" key="2">
    <source>
        <dbReference type="EMBL" id="CAF4142993.1"/>
    </source>
</evidence>
<dbReference type="InterPro" id="IPR049483">
    <property type="entry name" value="FAF1_2-like_UAS"/>
</dbReference>
<dbReference type="PANTHER" id="PTHR23322:SF96">
    <property type="entry name" value="FAS-ASSOCIATED FACTOR 1"/>
    <property type="match status" value="1"/>
</dbReference>
<comment type="caution">
    <text evidence="2">The sequence shown here is derived from an EMBL/GenBank/DDBJ whole genome shotgun (WGS) entry which is preliminary data.</text>
</comment>
<dbReference type="GO" id="GO:0005783">
    <property type="term" value="C:endoplasmic reticulum"/>
    <property type="evidence" value="ECO:0007669"/>
    <property type="project" value="TreeGrafter"/>
</dbReference>
<dbReference type="InterPro" id="IPR036249">
    <property type="entry name" value="Thioredoxin-like_sf"/>
</dbReference>
<accession>A0A819Y0A7</accession>
<sequence length="283" mass="32684">MSSSNDMNTDKDISLAEEDLPAMQFLLKFANRYPMCGPDLFFGSLDAAIAKAFFDPTNPRPLILLLHHDRSVNSNIFCRNVLCCQKILDYLADNFIVWAWDRTDEISHVQFEDMLKHHVGNRITAYIMPITMNTYPLLVCITLQHGQLQITNKIRGTMSCDEVYEELVSAHDKFNRRVETFNMLKDSSLVFNEFLTILLEGSAEYDEIANRLAIAHRRILRIYNIDVLDWLKDYTHQKTIIDARIGRKDTEHLLFHGCTPSAADSIIQHRFDHKLIGQHGKIV</sequence>
<organism evidence="2 3">
    <name type="scientific">Adineta steineri</name>
    <dbReference type="NCBI Taxonomy" id="433720"/>
    <lineage>
        <taxon>Eukaryota</taxon>
        <taxon>Metazoa</taxon>
        <taxon>Spiralia</taxon>
        <taxon>Gnathifera</taxon>
        <taxon>Rotifera</taxon>
        <taxon>Eurotatoria</taxon>
        <taxon>Bdelloidea</taxon>
        <taxon>Adinetida</taxon>
        <taxon>Adinetidae</taxon>
        <taxon>Adineta</taxon>
    </lineage>
</organism>